<dbReference type="Pfam" id="PF12802">
    <property type="entry name" value="MarR_2"/>
    <property type="match status" value="1"/>
</dbReference>
<dbReference type="PANTHER" id="PTHR33164">
    <property type="entry name" value="TRANSCRIPTIONAL REGULATOR, MARR FAMILY"/>
    <property type="match status" value="1"/>
</dbReference>
<evidence type="ECO:0000313" key="3">
    <source>
        <dbReference type="Proteomes" id="UP000655208"/>
    </source>
</evidence>
<dbReference type="Gene3D" id="1.10.10.10">
    <property type="entry name" value="Winged helix-like DNA-binding domain superfamily/Winged helix DNA-binding domain"/>
    <property type="match status" value="1"/>
</dbReference>
<protein>
    <recommendedName>
        <fullName evidence="1">HTH marR-type domain-containing protein</fullName>
    </recommendedName>
</protein>
<proteinExistence type="predicted"/>
<dbReference type="PRINTS" id="PR00598">
    <property type="entry name" value="HTHMARR"/>
</dbReference>
<evidence type="ECO:0000259" key="1">
    <source>
        <dbReference type="PROSITE" id="PS50995"/>
    </source>
</evidence>
<dbReference type="GO" id="GO:0003700">
    <property type="term" value="F:DNA-binding transcription factor activity"/>
    <property type="evidence" value="ECO:0007669"/>
    <property type="project" value="InterPro"/>
</dbReference>
<name>A0A917SYM8_9ACTN</name>
<dbReference type="Proteomes" id="UP000655208">
    <property type="component" value="Unassembled WGS sequence"/>
</dbReference>
<organism evidence="2 3">
    <name type="scientific">Nakamurella endophytica</name>
    <dbReference type="NCBI Taxonomy" id="1748367"/>
    <lineage>
        <taxon>Bacteria</taxon>
        <taxon>Bacillati</taxon>
        <taxon>Actinomycetota</taxon>
        <taxon>Actinomycetes</taxon>
        <taxon>Nakamurellales</taxon>
        <taxon>Nakamurellaceae</taxon>
        <taxon>Nakamurella</taxon>
    </lineage>
</organism>
<feature type="domain" description="HTH marR-type" evidence="1">
    <location>
        <begin position="21"/>
        <end position="156"/>
    </location>
</feature>
<dbReference type="InterPro" id="IPR036390">
    <property type="entry name" value="WH_DNA-bd_sf"/>
</dbReference>
<dbReference type="CDD" id="cd00090">
    <property type="entry name" value="HTH_ARSR"/>
    <property type="match status" value="1"/>
</dbReference>
<reference evidence="2" key="2">
    <citation type="submission" date="2020-09" db="EMBL/GenBank/DDBJ databases">
        <authorList>
            <person name="Sun Q."/>
            <person name="Zhou Y."/>
        </authorList>
    </citation>
    <scope>NUCLEOTIDE SEQUENCE</scope>
    <source>
        <strain evidence="2">CGMCC 4.7308</strain>
    </source>
</reference>
<dbReference type="SMART" id="SM00347">
    <property type="entry name" value="HTH_MARR"/>
    <property type="match status" value="1"/>
</dbReference>
<dbReference type="PROSITE" id="PS50995">
    <property type="entry name" value="HTH_MARR_2"/>
    <property type="match status" value="1"/>
</dbReference>
<gene>
    <name evidence="2" type="ORF">GCM10011594_23280</name>
</gene>
<dbReference type="InterPro" id="IPR039422">
    <property type="entry name" value="MarR/SlyA-like"/>
</dbReference>
<sequence>MQKRHGGHVRAQPPAIDPDRMQAWVRFLHAHAAVVRRLANDLEAANKIPLGTYDVLVQLSEAGGALRHRDLLGRLLVLSQPGLSRRIDRLEEAGLVERRPDPRDGRGVIVRLSRSGRAALRSAAAVHLAGVEDYFGAALTDEEAGVLAAAFGRILDGLQDRPSRVPTARRR</sequence>
<accession>A0A917SYM8</accession>
<dbReference type="AlphaFoldDB" id="A0A917SYM8"/>
<dbReference type="SUPFAM" id="SSF46785">
    <property type="entry name" value="Winged helix' DNA-binding domain"/>
    <property type="match status" value="1"/>
</dbReference>
<keyword evidence="3" id="KW-1185">Reference proteome</keyword>
<dbReference type="EMBL" id="BMNA01000004">
    <property type="protein sequence ID" value="GGM02522.1"/>
    <property type="molecule type" value="Genomic_DNA"/>
</dbReference>
<dbReference type="InterPro" id="IPR011991">
    <property type="entry name" value="ArsR-like_HTH"/>
</dbReference>
<dbReference type="PANTHER" id="PTHR33164:SF104">
    <property type="entry name" value="TRANSCRIPTIONAL REGULATORY PROTEIN"/>
    <property type="match status" value="1"/>
</dbReference>
<dbReference type="InterPro" id="IPR000835">
    <property type="entry name" value="HTH_MarR-typ"/>
</dbReference>
<reference evidence="2" key="1">
    <citation type="journal article" date="2014" name="Int. J. Syst. Evol. Microbiol.">
        <title>Complete genome sequence of Corynebacterium casei LMG S-19264T (=DSM 44701T), isolated from a smear-ripened cheese.</title>
        <authorList>
            <consortium name="US DOE Joint Genome Institute (JGI-PGF)"/>
            <person name="Walter F."/>
            <person name="Albersmeier A."/>
            <person name="Kalinowski J."/>
            <person name="Ruckert C."/>
        </authorList>
    </citation>
    <scope>NUCLEOTIDE SEQUENCE</scope>
    <source>
        <strain evidence="2">CGMCC 4.7308</strain>
    </source>
</reference>
<dbReference type="InterPro" id="IPR036388">
    <property type="entry name" value="WH-like_DNA-bd_sf"/>
</dbReference>
<dbReference type="GO" id="GO:0006950">
    <property type="term" value="P:response to stress"/>
    <property type="evidence" value="ECO:0007669"/>
    <property type="project" value="TreeGrafter"/>
</dbReference>
<comment type="caution">
    <text evidence="2">The sequence shown here is derived from an EMBL/GenBank/DDBJ whole genome shotgun (WGS) entry which is preliminary data.</text>
</comment>
<evidence type="ECO:0000313" key="2">
    <source>
        <dbReference type="EMBL" id="GGM02522.1"/>
    </source>
</evidence>